<evidence type="ECO:0000313" key="3">
    <source>
        <dbReference type="Proteomes" id="UP001163046"/>
    </source>
</evidence>
<organism evidence="2 3">
    <name type="scientific">Desmophyllum pertusum</name>
    <dbReference type="NCBI Taxonomy" id="174260"/>
    <lineage>
        <taxon>Eukaryota</taxon>
        <taxon>Metazoa</taxon>
        <taxon>Cnidaria</taxon>
        <taxon>Anthozoa</taxon>
        <taxon>Hexacorallia</taxon>
        <taxon>Scleractinia</taxon>
        <taxon>Caryophylliina</taxon>
        <taxon>Caryophylliidae</taxon>
        <taxon>Desmophyllum</taxon>
    </lineage>
</organism>
<proteinExistence type="predicted"/>
<dbReference type="AlphaFoldDB" id="A0A9W9ZBA2"/>
<feature type="compositionally biased region" description="Low complexity" evidence="1">
    <location>
        <begin position="138"/>
        <end position="150"/>
    </location>
</feature>
<reference evidence="2" key="1">
    <citation type="submission" date="2023-01" db="EMBL/GenBank/DDBJ databases">
        <title>Genome assembly of the deep-sea coral Lophelia pertusa.</title>
        <authorList>
            <person name="Herrera S."/>
            <person name="Cordes E."/>
        </authorList>
    </citation>
    <scope>NUCLEOTIDE SEQUENCE</scope>
    <source>
        <strain evidence="2">USNM1676648</strain>
        <tissue evidence="2">Polyp</tissue>
    </source>
</reference>
<feature type="region of interest" description="Disordered" evidence="1">
    <location>
        <begin position="135"/>
        <end position="155"/>
    </location>
</feature>
<dbReference type="Proteomes" id="UP001163046">
    <property type="component" value="Unassembled WGS sequence"/>
</dbReference>
<comment type="caution">
    <text evidence="2">The sequence shown here is derived from an EMBL/GenBank/DDBJ whole genome shotgun (WGS) entry which is preliminary data.</text>
</comment>
<name>A0A9W9ZBA2_9CNID</name>
<accession>A0A9W9ZBA2</accession>
<dbReference type="EMBL" id="MU826365">
    <property type="protein sequence ID" value="KAJ7378573.1"/>
    <property type="molecule type" value="Genomic_DNA"/>
</dbReference>
<evidence type="ECO:0000313" key="2">
    <source>
        <dbReference type="EMBL" id="KAJ7378573.1"/>
    </source>
</evidence>
<keyword evidence="3" id="KW-1185">Reference proteome</keyword>
<dbReference type="OrthoDB" id="5981138at2759"/>
<sequence length="274" mass="31289">MAMITTALTSITLKSEPKLYGSKIAAELNSPEYNVGTRRNAKYDPDKEYHSIEEIVEALVNRDVEGILVDTYSAGLRGDLFNRPTIRVSKVIDYKTAYGVVLSPNSTHLGKCFHRYMLSNRADIFEMIERKAKPIKTSSSSDQSAQEEASGGLLDSSSPTFQKALRYACVCLGIALALSLVYECIRRIRERQKVHQEVHLKTILQKEMQSVVEEFIRRMKETKSELREKHLKQIITYWKLKRKSMTANGNESEWLRISMASPHKGDLMITDMDY</sequence>
<gene>
    <name evidence="2" type="ORF">OS493_022561</name>
</gene>
<evidence type="ECO:0000256" key="1">
    <source>
        <dbReference type="SAM" id="MobiDB-lite"/>
    </source>
</evidence>
<protein>
    <submittedName>
        <fullName evidence="2">Uncharacterized protein</fullName>
    </submittedName>
</protein>